<dbReference type="EMBL" id="MU150359">
    <property type="protein sequence ID" value="KAF9457768.1"/>
    <property type="molecule type" value="Genomic_DNA"/>
</dbReference>
<name>A0A9P5XVX4_9AGAR</name>
<keyword evidence="2" id="KW-1185">Reference proteome</keyword>
<evidence type="ECO:0000313" key="2">
    <source>
        <dbReference type="Proteomes" id="UP000807353"/>
    </source>
</evidence>
<comment type="caution">
    <text evidence="1">The sequence shown here is derived from an EMBL/GenBank/DDBJ whole genome shotgun (WGS) entry which is preliminary data.</text>
</comment>
<evidence type="ECO:0000313" key="1">
    <source>
        <dbReference type="EMBL" id="KAF9457768.1"/>
    </source>
</evidence>
<dbReference type="AlphaFoldDB" id="A0A9P5XVX4"/>
<reference evidence="1" key="1">
    <citation type="submission" date="2020-11" db="EMBL/GenBank/DDBJ databases">
        <authorList>
            <consortium name="DOE Joint Genome Institute"/>
            <person name="Ahrendt S."/>
            <person name="Riley R."/>
            <person name="Andreopoulos W."/>
            <person name="Labutti K."/>
            <person name="Pangilinan J."/>
            <person name="Ruiz-Duenas F.J."/>
            <person name="Barrasa J.M."/>
            <person name="Sanchez-Garcia M."/>
            <person name="Camarero S."/>
            <person name="Miyauchi S."/>
            <person name="Serrano A."/>
            <person name="Linde D."/>
            <person name="Babiker R."/>
            <person name="Drula E."/>
            <person name="Ayuso-Fernandez I."/>
            <person name="Pacheco R."/>
            <person name="Padilla G."/>
            <person name="Ferreira P."/>
            <person name="Barriuso J."/>
            <person name="Kellner H."/>
            <person name="Castanera R."/>
            <person name="Alfaro M."/>
            <person name="Ramirez L."/>
            <person name="Pisabarro A.G."/>
            <person name="Kuo A."/>
            <person name="Tritt A."/>
            <person name="Lipzen A."/>
            <person name="He G."/>
            <person name="Yan M."/>
            <person name="Ng V."/>
            <person name="Cullen D."/>
            <person name="Martin F."/>
            <person name="Rosso M.-N."/>
            <person name="Henrissat B."/>
            <person name="Hibbett D."/>
            <person name="Martinez A.T."/>
            <person name="Grigoriev I.V."/>
        </authorList>
    </citation>
    <scope>NUCLEOTIDE SEQUENCE</scope>
    <source>
        <strain evidence="1">CBS 247.69</strain>
    </source>
</reference>
<gene>
    <name evidence="1" type="ORF">BDZ94DRAFT_1272358</name>
</gene>
<protein>
    <submittedName>
        <fullName evidence="1">Uncharacterized protein</fullName>
    </submittedName>
</protein>
<proteinExistence type="predicted"/>
<dbReference type="Proteomes" id="UP000807353">
    <property type="component" value="Unassembled WGS sequence"/>
</dbReference>
<organism evidence="1 2">
    <name type="scientific">Collybia nuda</name>
    <dbReference type="NCBI Taxonomy" id="64659"/>
    <lineage>
        <taxon>Eukaryota</taxon>
        <taxon>Fungi</taxon>
        <taxon>Dikarya</taxon>
        <taxon>Basidiomycota</taxon>
        <taxon>Agaricomycotina</taxon>
        <taxon>Agaricomycetes</taxon>
        <taxon>Agaricomycetidae</taxon>
        <taxon>Agaricales</taxon>
        <taxon>Tricholomatineae</taxon>
        <taxon>Clitocybaceae</taxon>
        <taxon>Collybia</taxon>
    </lineage>
</organism>
<sequence length="53" mass="6439">MSLQAMLFSFCIFINKFPWNILNNPAKKRVILMPLGRRMNKRRHKPRVFTFTE</sequence>
<accession>A0A9P5XVX4</accession>